<dbReference type="InterPro" id="IPR014284">
    <property type="entry name" value="RNA_pol_sigma-70_dom"/>
</dbReference>
<dbReference type="PANTHER" id="PTHR43133:SF46">
    <property type="entry name" value="RNA POLYMERASE SIGMA-70 FACTOR ECF SUBFAMILY"/>
    <property type="match status" value="1"/>
</dbReference>
<keyword evidence="3" id="KW-0731">Sigma factor</keyword>
<evidence type="ECO:0000259" key="5">
    <source>
        <dbReference type="Pfam" id="PF04542"/>
    </source>
</evidence>
<evidence type="ECO:0000313" key="7">
    <source>
        <dbReference type="EMBL" id="SBW07490.1"/>
    </source>
</evidence>
<sequence>MTVDKDKILLLALQKGDEKAFDLIFHKYHKTIYAFILYNCKSGDDAQDMTQEVFIRLWQNRKNSNIDSLKGYLFTIAKNIFIDWTRQSVNKQIFESVLELKNLSVENEDNTDIEDLFSKIEDAVHNMPEKRLEVYKLRWVDGFSRKEIASKMGITITTVDIHLRKSVQYLKSILSNFIWMYIIF</sequence>
<dbReference type="InterPro" id="IPR039425">
    <property type="entry name" value="RNA_pol_sigma-70-like"/>
</dbReference>
<dbReference type="InterPro" id="IPR036388">
    <property type="entry name" value="WH-like_DNA-bd_sf"/>
</dbReference>
<dbReference type="Gene3D" id="1.10.10.10">
    <property type="entry name" value="Winged helix-like DNA-binding domain superfamily/Winged helix DNA-binding domain"/>
    <property type="match status" value="1"/>
</dbReference>
<dbReference type="AlphaFoldDB" id="A0A212K709"/>
<evidence type="ECO:0000256" key="4">
    <source>
        <dbReference type="ARBA" id="ARBA00023163"/>
    </source>
</evidence>
<proteinExistence type="inferred from homology"/>
<protein>
    <submittedName>
        <fullName evidence="7">Putative RNA polymerase ECF-type sigma factor</fullName>
    </submittedName>
</protein>
<feature type="domain" description="RNA polymerase sigma factor 70 region 4 type 2" evidence="6">
    <location>
        <begin position="119"/>
        <end position="167"/>
    </location>
</feature>
<dbReference type="InterPro" id="IPR013324">
    <property type="entry name" value="RNA_pol_sigma_r3/r4-like"/>
</dbReference>
<evidence type="ECO:0000256" key="2">
    <source>
        <dbReference type="ARBA" id="ARBA00023015"/>
    </source>
</evidence>
<dbReference type="Pfam" id="PF08281">
    <property type="entry name" value="Sigma70_r4_2"/>
    <property type="match status" value="1"/>
</dbReference>
<evidence type="ECO:0000259" key="6">
    <source>
        <dbReference type="Pfam" id="PF08281"/>
    </source>
</evidence>
<keyword evidence="2" id="KW-0805">Transcription regulation</keyword>
<name>A0A212K709_9BACT</name>
<dbReference type="RefSeq" id="WP_296944742.1">
    <property type="nucleotide sequence ID" value="NZ_LT599032.1"/>
</dbReference>
<dbReference type="SUPFAM" id="SSF88946">
    <property type="entry name" value="Sigma2 domain of RNA polymerase sigma factors"/>
    <property type="match status" value="1"/>
</dbReference>
<dbReference type="Pfam" id="PF04542">
    <property type="entry name" value="Sigma70_r2"/>
    <property type="match status" value="1"/>
</dbReference>
<dbReference type="InterPro" id="IPR013325">
    <property type="entry name" value="RNA_pol_sigma_r2"/>
</dbReference>
<dbReference type="EMBL" id="FLUM01000003">
    <property type="protein sequence ID" value="SBW07490.1"/>
    <property type="molecule type" value="Genomic_DNA"/>
</dbReference>
<dbReference type="PANTHER" id="PTHR43133">
    <property type="entry name" value="RNA POLYMERASE ECF-TYPE SIGMA FACTO"/>
    <property type="match status" value="1"/>
</dbReference>
<organism evidence="7">
    <name type="scientific">uncultured Dysgonomonas sp</name>
    <dbReference type="NCBI Taxonomy" id="206096"/>
    <lineage>
        <taxon>Bacteria</taxon>
        <taxon>Pseudomonadati</taxon>
        <taxon>Bacteroidota</taxon>
        <taxon>Bacteroidia</taxon>
        <taxon>Bacteroidales</taxon>
        <taxon>Dysgonomonadaceae</taxon>
        <taxon>Dysgonomonas</taxon>
        <taxon>environmental samples</taxon>
    </lineage>
</organism>
<accession>A0A212K709</accession>
<dbReference type="GO" id="GO:0006352">
    <property type="term" value="P:DNA-templated transcription initiation"/>
    <property type="evidence" value="ECO:0007669"/>
    <property type="project" value="InterPro"/>
</dbReference>
<gene>
    <name evidence="7" type="ORF">KL86DYS1_31680</name>
</gene>
<keyword evidence="4" id="KW-0804">Transcription</keyword>
<feature type="domain" description="RNA polymerase sigma-70 region 2" evidence="5">
    <location>
        <begin position="25"/>
        <end position="87"/>
    </location>
</feature>
<dbReference type="InterPro" id="IPR013249">
    <property type="entry name" value="RNA_pol_sigma70_r4_t2"/>
</dbReference>
<dbReference type="GO" id="GO:0016987">
    <property type="term" value="F:sigma factor activity"/>
    <property type="evidence" value="ECO:0007669"/>
    <property type="project" value="UniProtKB-KW"/>
</dbReference>
<dbReference type="NCBIfam" id="TIGR02937">
    <property type="entry name" value="sigma70-ECF"/>
    <property type="match status" value="1"/>
</dbReference>
<evidence type="ECO:0000256" key="1">
    <source>
        <dbReference type="ARBA" id="ARBA00010641"/>
    </source>
</evidence>
<reference evidence="7" key="1">
    <citation type="submission" date="2016-04" db="EMBL/GenBank/DDBJ databases">
        <authorList>
            <person name="Evans L.H."/>
            <person name="Alamgir A."/>
            <person name="Owens N."/>
            <person name="Weber N.D."/>
            <person name="Virtaneva K."/>
            <person name="Barbian K."/>
            <person name="Babar A."/>
            <person name="Rosenke K."/>
        </authorList>
    </citation>
    <scope>NUCLEOTIDE SEQUENCE</scope>
    <source>
        <strain evidence="7">86-1</strain>
    </source>
</reference>
<dbReference type="Gene3D" id="1.10.1740.10">
    <property type="match status" value="1"/>
</dbReference>
<dbReference type="InterPro" id="IPR007627">
    <property type="entry name" value="RNA_pol_sigma70_r2"/>
</dbReference>
<dbReference type="GO" id="GO:0003677">
    <property type="term" value="F:DNA binding"/>
    <property type="evidence" value="ECO:0007669"/>
    <property type="project" value="InterPro"/>
</dbReference>
<comment type="similarity">
    <text evidence="1">Belongs to the sigma-70 factor family. ECF subfamily.</text>
</comment>
<evidence type="ECO:0000256" key="3">
    <source>
        <dbReference type="ARBA" id="ARBA00023082"/>
    </source>
</evidence>
<dbReference type="SUPFAM" id="SSF88659">
    <property type="entry name" value="Sigma3 and sigma4 domains of RNA polymerase sigma factors"/>
    <property type="match status" value="1"/>
</dbReference>